<protein>
    <submittedName>
        <fullName evidence="2">Uncharacterized protein</fullName>
    </submittedName>
</protein>
<proteinExistence type="predicted"/>
<feature type="region of interest" description="Disordered" evidence="1">
    <location>
        <begin position="50"/>
        <end position="110"/>
    </location>
</feature>
<comment type="caution">
    <text evidence="2">The sequence shown here is derived from an EMBL/GenBank/DDBJ whole genome shotgun (WGS) entry which is preliminary data.</text>
</comment>
<dbReference type="AlphaFoldDB" id="A0AAD9TTQ1"/>
<dbReference type="EMBL" id="JANJYI010000007">
    <property type="protein sequence ID" value="KAK2642067.1"/>
    <property type="molecule type" value="Genomic_DNA"/>
</dbReference>
<organism evidence="2 3">
    <name type="scientific">Dipteronia dyeriana</name>
    <dbReference type="NCBI Taxonomy" id="168575"/>
    <lineage>
        <taxon>Eukaryota</taxon>
        <taxon>Viridiplantae</taxon>
        <taxon>Streptophyta</taxon>
        <taxon>Embryophyta</taxon>
        <taxon>Tracheophyta</taxon>
        <taxon>Spermatophyta</taxon>
        <taxon>Magnoliopsida</taxon>
        <taxon>eudicotyledons</taxon>
        <taxon>Gunneridae</taxon>
        <taxon>Pentapetalae</taxon>
        <taxon>rosids</taxon>
        <taxon>malvids</taxon>
        <taxon>Sapindales</taxon>
        <taxon>Sapindaceae</taxon>
        <taxon>Hippocastanoideae</taxon>
        <taxon>Acereae</taxon>
        <taxon>Dipteronia</taxon>
    </lineage>
</organism>
<name>A0AAD9TTQ1_9ROSI</name>
<gene>
    <name evidence="2" type="ORF">Ddye_023830</name>
</gene>
<evidence type="ECO:0000256" key="1">
    <source>
        <dbReference type="SAM" id="MobiDB-lite"/>
    </source>
</evidence>
<sequence>MLSSFRVYMKYVDRVVDMDVIEPGECSVISLINDAKKVLSGQYIEIKANNKEDSEEENVCRDAENDGSDKGSVDNEYEVGEESKDDSDVSLVNGNGDKDNGNENNCQLDGDETTVAVSSNEETTLTRIVIFSDHVSNNISECFNNWIRDDRDKPILQLLENFKRKIMVRFCEKWAEANKLNDIITPYARENLTMNEGEARKLEHAHNHVHWYYSKQAWKMAYDGNINPIPDESKWPEFESQTIEPPVQKAKARSPKKKITRATDEPCAPNATFLTGCLLFGVLGHNQTTCPSKDDVYYRTIWVQ</sequence>
<keyword evidence="3" id="KW-1185">Reference proteome</keyword>
<reference evidence="2" key="1">
    <citation type="journal article" date="2023" name="Plant J.">
        <title>Genome sequences and population genomics provide insights into the demographic history, inbreeding, and mutation load of two 'living fossil' tree species of Dipteronia.</title>
        <authorList>
            <person name="Feng Y."/>
            <person name="Comes H.P."/>
            <person name="Chen J."/>
            <person name="Zhu S."/>
            <person name="Lu R."/>
            <person name="Zhang X."/>
            <person name="Li P."/>
            <person name="Qiu J."/>
            <person name="Olsen K.M."/>
            <person name="Qiu Y."/>
        </authorList>
    </citation>
    <scope>NUCLEOTIDE SEQUENCE</scope>
    <source>
        <strain evidence="2">KIB01</strain>
    </source>
</reference>
<accession>A0AAD9TTQ1</accession>
<feature type="compositionally biased region" description="Basic and acidic residues" evidence="1">
    <location>
        <begin position="50"/>
        <end position="73"/>
    </location>
</feature>
<evidence type="ECO:0000313" key="2">
    <source>
        <dbReference type="EMBL" id="KAK2642067.1"/>
    </source>
</evidence>
<feature type="compositionally biased region" description="Acidic residues" evidence="1">
    <location>
        <begin position="75"/>
        <end position="85"/>
    </location>
</feature>
<dbReference type="Proteomes" id="UP001280121">
    <property type="component" value="Unassembled WGS sequence"/>
</dbReference>
<evidence type="ECO:0000313" key="3">
    <source>
        <dbReference type="Proteomes" id="UP001280121"/>
    </source>
</evidence>